<dbReference type="Gene3D" id="3.40.50.150">
    <property type="entry name" value="Vaccinia Virus protein VP39"/>
    <property type="match status" value="2"/>
</dbReference>
<dbReference type="HAMAP" id="MF_00528">
    <property type="entry name" value="Maf"/>
    <property type="match status" value="1"/>
</dbReference>
<reference evidence="7 8" key="1">
    <citation type="submission" date="2024-03" db="EMBL/GenBank/DDBJ databases">
        <title>A Dehalogenimonas Isolated from Estuarine Sediments Dihaloeliminates Chlorinated Alkanes.</title>
        <authorList>
            <person name="Yang Y."/>
            <person name="Wang H."/>
        </authorList>
    </citation>
    <scope>NUCLEOTIDE SEQUENCE [LARGE SCALE GENOMIC DNA]</scope>
    <source>
        <strain evidence="7 8">W</strain>
    </source>
</reference>
<dbReference type="CDD" id="cd00555">
    <property type="entry name" value="Maf"/>
    <property type="match status" value="1"/>
</dbReference>
<dbReference type="Gene3D" id="2.40.50.1070">
    <property type="match status" value="2"/>
</dbReference>
<keyword evidence="5" id="KW-0546">Nucleotide metabolism</keyword>
<accession>A0ABZ2J2S0</accession>
<proteinExistence type="inferred from homology"/>
<organism evidence="7 8">
    <name type="scientific">Candidatus Dehalogenimonas loeffleri</name>
    <dbReference type="NCBI Taxonomy" id="3127115"/>
    <lineage>
        <taxon>Bacteria</taxon>
        <taxon>Bacillati</taxon>
        <taxon>Chloroflexota</taxon>
        <taxon>Dehalococcoidia</taxon>
        <taxon>Dehalococcoidales</taxon>
        <taxon>Dehalococcoidaceae</taxon>
        <taxon>Dehalogenimonas</taxon>
    </lineage>
</organism>
<keyword evidence="4 5" id="KW-0378">Hydrolase</keyword>
<dbReference type="Pfam" id="PF05958">
    <property type="entry name" value="tRNA_U5-meth_tr"/>
    <property type="match status" value="2"/>
</dbReference>
<feature type="active site" description="Proton acceptor" evidence="5">
    <location>
        <position position="471"/>
    </location>
</feature>
<evidence type="ECO:0000256" key="2">
    <source>
        <dbReference type="ARBA" id="ARBA00022679"/>
    </source>
</evidence>
<comment type="similarity">
    <text evidence="5">Belongs to the Maf family. YhdE subfamily.</text>
</comment>
<evidence type="ECO:0000256" key="6">
    <source>
        <dbReference type="PROSITE-ProRule" id="PRU01024"/>
    </source>
</evidence>
<feature type="site" description="Important for substrate specificity" evidence="5">
    <location>
        <position position="414"/>
    </location>
</feature>
<comment type="catalytic activity">
    <reaction evidence="5">
        <text>dTTP + H2O = dTMP + diphosphate + H(+)</text>
        <dbReference type="Rhea" id="RHEA:28534"/>
        <dbReference type="ChEBI" id="CHEBI:15377"/>
        <dbReference type="ChEBI" id="CHEBI:15378"/>
        <dbReference type="ChEBI" id="CHEBI:33019"/>
        <dbReference type="ChEBI" id="CHEBI:37568"/>
        <dbReference type="ChEBI" id="CHEBI:63528"/>
        <dbReference type="EC" id="3.6.1.9"/>
    </reaction>
</comment>
<dbReference type="PANTHER" id="PTHR11061:SF30">
    <property type="entry name" value="TRNA (URACIL(54)-C(5))-METHYLTRANSFERASE"/>
    <property type="match status" value="1"/>
</dbReference>
<comment type="subcellular location">
    <subcellularLocation>
        <location evidence="5">Cytoplasm</location>
    </subcellularLocation>
</comment>
<keyword evidence="3 6" id="KW-0949">S-adenosyl-L-methionine</keyword>
<dbReference type="SUPFAM" id="SSF53335">
    <property type="entry name" value="S-adenosyl-L-methionine-dependent methyltransferases"/>
    <property type="match status" value="1"/>
</dbReference>
<evidence type="ECO:0000256" key="4">
    <source>
        <dbReference type="ARBA" id="ARBA00022801"/>
    </source>
</evidence>
<gene>
    <name evidence="7" type="ORF">V8247_07920</name>
</gene>
<dbReference type="InterPro" id="IPR030391">
    <property type="entry name" value="MeTrfase_TrmA_CS"/>
</dbReference>
<keyword evidence="1 6" id="KW-0489">Methyltransferase</keyword>
<feature type="binding site" evidence="6">
    <location>
        <position position="280"/>
    </location>
    <ligand>
        <name>S-adenosyl-L-methionine</name>
        <dbReference type="ChEBI" id="CHEBI:59789"/>
    </ligand>
</feature>
<feature type="site" description="Important for substrate specificity" evidence="5">
    <location>
        <position position="556"/>
    </location>
</feature>
<dbReference type="PANTHER" id="PTHR11061">
    <property type="entry name" value="RNA M5U METHYLTRANSFERASE"/>
    <property type="match status" value="1"/>
</dbReference>
<evidence type="ECO:0000313" key="7">
    <source>
        <dbReference type="EMBL" id="WWX25178.1"/>
    </source>
</evidence>
<feature type="site" description="Important for substrate specificity" evidence="5">
    <location>
        <position position="472"/>
    </location>
</feature>
<feature type="binding site" evidence="6">
    <location>
        <position position="259"/>
    </location>
    <ligand>
        <name>S-adenosyl-L-methionine</name>
        <dbReference type="ChEBI" id="CHEBI:59789"/>
    </ligand>
</feature>
<comment type="catalytic activity">
    <reaction evidence="5">
        <text>UTP + H2O = UMP + diphosphate + H(+)</text>
        <dbReference type="Rhea" id="RHEA:29395"/>
        <dbReference type="ChEBI" id="CHEBI:15377"/>
        <dbReference type="ChEBI" id="CHEBI:15378"/>
        <dbReference type="ChEBI" id="CHEBI:33019"/>
        <dbReference type="ChEBI" id="CHEBI:46398"/>
        <dbReference type="ChEBI" id="CHEBI:57865"/>
        <dbReference type="EC" id="3.6.1.9"/>
    </reaction>
</comment>
<feature type="binding site" evidence="6">
    <location>
        <position position="323"/>
    </location>
    <ligand>
        <name>S-adenosyl-L-methionine</name>
        <dbReference type="ChEBI" id="CHEBI:59789"/>
    </ligand>
</feature>
<comment type="similarity">
    <text evidence="6">Belongs to the class I-like SAM-binding methyltransferase superfamily. RNA M5U methyltransferase family.</text>
</comment>
<evidence type="ECO:0000256" key="1">
    <source>
        <dbReference type="ARBA" id="ARBA00022603"/>
    </source>
</evidence>
<dbReference type="EC" id="3.6.1.9" evidence="5"/>
<dbReference type="EMBL" id="CP146612">
    <property type="protein sequence ID" value="WWX25178.1"/>
    <property type="molecule type" value="Genomic_DNA"/>
</dbReference>
<comment type="cofactor">
    <cofactor evidence="5">
        <name>a divalent metal cation</name>
        <dbReference type="ChEBI" id="CHEBI:60240"/>
    </cofactor>
</comment>
<dbReference type="InterPro" id="IPR012340">
    <property type="entry name" value="NA-bd_OB-fold"/>
</dbReference>
<dbReference type="InterPro" id="IPR029063">
    <property type="entry name" value="SAM-dependent_MTases_sf"/>
</dbReference>
<dbReference type="Gene3D" id="3.90.950.10">
    <property type="match status" value="1"/>
</dbReference>
<feature type="binding site" evidence="6">
    <location>
        <position position="230"/>
    </location>
    <ligand>
        <name>S-adenosyl-L-methionine</name>
        <dbReference type="ChEBI" id="CHEBI:59789"/>
    </ligand>
</feature>
<dbReference type="Pfam" id="PF02545">
    <property type="entry name" value="Maf"/>
    <property type="match status" value="1"/>
</dbReference>
<evidence type="ECO:0000256" key="5">
    <source>
        <dbReference type="HAMAP-Rule" id="MF_00528"/>
    </source>
</evidence>
<dbReference type="NCBIfam" id="TIGR00172">
    <property type="entry name" value="maf"/>
    <property type="match status" value="1"/>
</dbReference>
<dbReference type="InterPro" id="IPR010280">
    <property type="entry name" value="U5_MeTrfase_fam"/>
</dbReference>
<evidence type="ECO:0000256" key="3">
    <source>
        <dbReference type="ARBA" id="ARBA00022691"/>
    </source>
</evidence>
<dbReference type="PROSITE" id="PS01231">
    <property type="entry name" value="TRMA_2"/>
    <property type="match status" value="1"/>
</dbReference>
<dbReference type="PROSITE" id="PS51687">
    <property type="entry name" value="SAM_MT_RNA_M5U"/>
    <property type="match status" value="1"/>
</dbReference>
<keyword evidence="2 6" id="KW-0808">Transferase</keyword>
<evidence type="ECO:0000313" key="8">
    <source>
        <dbReference type="Proteomes" id="UP001375370"/>
    </source>
</evidence>
<comment type="function">
    <text evidence="5">Nucleoside triphosphate pyrophosphatase that hydrolyzes dTTP and UTP. May have a dual role in cell division arrest and in preventing the incorporation of modified nucleotides into cellular nucleic acids.</text>
</comment>
<dbReference type="SUPFAM" id="SSF52972">
    <property type="entry name" value="ITPase-like"/>
    <property type="match status" value="1"/>
</dbReference>
<name>A0ABZ2J2S0_9CHLR</name>
<protein>
    <recommendedName>
        <fullName evidence="5">dTTP/UTP pyrophosphatase</fullName>
        <shortName evidence="5">dTTPase/UTPase</shortName>
        <ecNumber evidence="5">3.6.1.9</ecNumber>
    </recommendedName>
    <alternativeName>
        <fullName evidence="5">Nucleoside triphosphate pyrophosphatase</fullName>
    </alternativeName>
    <alternativeName>
        <fullName evidence="5">Nucleotide pyrophosphatase</fullName>
        <shortName evidence="5">Nucleotide PPase</shortName>
    </alternativeName>
</protein>
<dbReference type="InterPro" id="IPR003697">
    <property type="entry name" value="Maf-like"/>
</dbReference>
<comment type="caution">
    <text evidence="5">Lacks conserved residue(s) required for the propagation of feature annotation.</text>
</comment>
<dbReference type="CDD" id="cd02440">
    <property type="entry name" value="AdoMet_MTases"/>
    <property type="match status" value="1"/>
</dbReference>
<feature type="active site" description="Nucleophile" evidence="6">
    <location>
        <position position="350"/>
    </location>
</feature>
<dbReference type="Proteomes" id="UP001375370">
    <property type="component" value="Chromosome"/>
</dbReference>
<sequence length="613" mass="66822">MNNPDSELVTIVLTGIGECGGALGQSPEGLPVNTFGGIAGETVQVRILRDSETQLEGMLEKVVTPSPHRREPPCPYFGDCSGCQWQHIEYPHQLVLKQELVQNALAGQGIDFPINAVVPAPEEFGYRNHARFTVRRRLNRFGFINRVTRRFAPVDQCLIMTEGINSLMAALAGRCGETSQFSIRYGVNTDEYLIQPKLKNPEVTVITGQTYYHEIMAGRRFRVSSPAFFQVNIAQAEKLAEIIRDRLQLTGEETVVDAYAGVGTFAVLLAPYVKKAIAIEESGAAVKDARANIREFNNVELLEARTESVLPHLGRLADAVIVDPSRNGCHPGALKTLNFYPSKRLVYVSCNPEALARDLVTLTHGPYDLEDITPVDLFPQTFHVETVATLKHNQSKEEAFTQRQNLILASASPRRAEILTALGLKFATSASSVTETPAAGLTPAEQALAHARSKASAVAGRTEHGTVIAADTIVVLDGEMMGKPDSPEQAAEILKALRGKTHRVVTAVAVTDAATGETLADIKTSQVTMRHYTDAEIDIYVNSGSPLDKAGAYGIQDKEFNPVACIKGCYHNVVGLPVCLMMDMLLKLSVHPNVSSNWRPEAGCRDCAKWHNT</sequence>
<keyword evidence="5" id="KW-0963">Cytoplasm</keyword>
<keyword evidence="8" id="KW-1185">Reference proteome</keyword>
<dbReference type="Gene3D" id="2.40.50.140">
    <property type="entry name" value="Nucleic acid-binding proteins"/>
    <property type="match status" value="1"/>
</dbReference>
<dbReference type="InterPro" id="IPR029001">
    <property type="entry name" value="ITPase-like_fam"/>
</dbReference>
<dbReference type="RefSeq" id="WP_338737318.1">
    <property type="nucleotide sequence ID" value="NZ_CP146612.1"/>
</dbReference>